<name>A0A9D3X4E8_9SAUR</name>
<sequence length="104" mass="11504">MLQSLPLLLDISGRAFIDECHYRSHPVTIKVSAKSPTGFNGHRIKPSITLNWQASVHVGIGSSVNYCVKILILAVYIVVLIYVKHLQETGAVKPGEIKGRKIIR</sequence>
<reference evidence="2" key="1">
    <citation type="submission" date="2021-09" db="EMBL/GenBank/DDBJ databases">
        <title>The genome of Mauremys mutica provides insights into the evolution of semi-aquatic lifestyle.</title>
        <authorList>
            <person name="Gong S."/>
            <person name="Gao Y."/>
        </authorList>
    </citation>
    <scope>NUCLEOTIDE SEQUENCE</scope>
    <source>
        <strain evidence="2">MM-2020</strain>
        <tissue evidence="2">Muscle</tissue>
    </source>
</reference>
<dbReference type="EMBL" id="JAHDVG010000482">
    <property type="protein sequence ID" value="KAH1172688.1"/>
    <property type="molecule type" value="Genomic_DNA"/>
</dbReference>
<keyword evidence="1" id="KW-0812">Transmembrane</keyword>
<gene>
    <name evidence="2" type="ORF">KIL84_016527</name>
</gene>
<evidence type="ECO:0000313" key="3">
    <source>
        <dbReference type="Proteomes" id="UP000827986"/>
    </source>
</evidence>
<evidence type="ECO:0000256" key="1">
    <source>
        <dbReference type="SAM" id="Phobius"/>
    </source>
</evidence>
<keyword evidence="1" id="KW-1133">Transmembrane helix</keyword>
<protein>
    <submittedName>
        <fullName evidence="2">Uncharacterized protein</fullName>
    </submittedName>
</protein>
<dbReference type="AlphaFoldDB" id="A0A9D3X4E8"/>
<accession>A0A9D3X4E8</accession>
<proteinExistence type="predicted"/>
<keyword evidence="3" id="KW-1185">Reference proteome</keyword>
<organism evidence="2 3">
    <name type="scientific">Mauremys mutica</name>
    <name type="common">yellowpond turtle</name>
    <dbReference type="NCBI Taxonomy" id="74926"/>
    <lineage>
        <taxon>Eukaryota</taxon>
        <taxon>Metazoa</taxon>
        <taxon>Chordata</taxon>
        <taxon>Craniata</taxon>
        <taxon>Vertebrata</taxon>
        <taxon>Euteleostomi</taxon>
        <taxon>Archelosauria</taxon>
        <taxon>Testudinata</taxon>
        <taxon>Testudines</taxon>
        <taxon>Cryptodira</taxon>
        <taxon>Durocryptodira</taxon>
        <taxon>Testudinoidea</taxon>
        <taxon>Geoemydidae</taxon>
        <taxon>Geoemydinae</taxon>
        <taxon>Mauremys</taxon>
    </lineage>
</organism>
<keyword evidence="1" id="KW-0472">Membrane</keyword>
<evidence type="ECO:0000313" key="2">
    <source>
        <dbReference type="EMBL" id="KAH1172688.1"/>
    </source>
</evidence>
<comment type="caution">
    <text evidence="2">The sequence shown here is derived from an EMBL/GenBank/DDBJ whole genome shotgun (WGS) entry which is preliminary data.</text>
</comment>
<dbReference type="Proteomes" id="UP000827986">
    <property type="component" value="Unassembled WGS sequence"/>
</dbReference>
<feature type="transmembrane region" description="Helical" evidence="1">
    <location>
        <begin position="63"/>
        <end position="83"/>
    </location>
</feature>